<gene>
    <name evidence="1" type="ORF">SAMN02745130_03943</name>
</gene>
<dbReference type="InterPro" id="IPR007460">
    <property type="entry name" value="BrnT_toxin"/>
</dbReference>
<dbReference type="STRING" id="92487.SAMN02745130_03943"/>
<dbReference type="AlphaFoldDB" id="A0A1T4Y5C5"/>
<dbReference type="Proteomes" id="UP000190460">
    <property type="component" value="Unassembled WGS sequence"/>
</dbReference>
<organism evidence="1 2">
    <name type="scientific">Thiothrix eikelboomii</name>
    <dbReference type="NCBI Taxonomy" id="92487"/>
    <lineage>
        <taxon>Bacteria</taxon>
        <taxon>Pseudomonadati</taxon>
        <taxon>Pseudomonadota</taxon>
        <taxon>Gammaproteobacteria</taxon>
        <taxon>Thiotrichales</taxon>
        <taxon>Thiotrichaceae</taxon>
        <taxon>Thiothrix</taxon>
    </lineage>
</organism>
<evidence type="ECO:0000313" key="1">
    <source>
        <dbReference type="EMBL" id="SKA96969.1"/>
    </source>
</evidence>
<dbReference type="InterPro" id="IPR038573">
    <property type="entry name" value="BrnT_sf"/>
</dbReference>
<accession>A0A1T4Y5C5</accession>
<evidence type="ECO:0000313" key="2">
    <source>
        <dbReference type="Proteomes" id="UP000190460"/>
    </source>
</evidence>
<dbReference type="RefSeq" id="WP_078924347.1">
    <property type="nucleotide sequence ID" value="NZ_FUYB01000040.1"/>
</dbReference>
<proteinExistence type="predicted"/>
<keyword evidence="2" id="KW-1185">Reference proteome</keyword>
<reference evidence="1 2" key="1">
    <citation type="submission" date="2017-02" db="EMBL/GenBank/DDBJ databases">
        <authorList>
            <person name="Peterson S.W."/>
        </authorList>
    </citation>
    <scope>NUCLEOTIDE SEQUENCE [LARGE SCALE GENOMIC DNA]</scope>
    <source>
        <strain evidence="1 2">ATCC 49788</strain>
    </source>
</reference>
<dbReference type="OrthoDB" id="9802417at2"/>
<protein>
    <submittedName>
        <fullName evidence="1">Uncharacterized protein</fullName>
    </submittedName>
</protein>
<dbReference type="Gene3D" id="3.10.450.530">
    <property type="entry name" value="Ribonuclease toxin, BrnT, of type II toxin-antitoxin system"/>
    <property type="match status" value="1"/>
</dbReference>
<dbReference type="EMBL" id="FUYB01000040">
    <property type="protein sequence ID" value="SKA96969.1"/>
    <property type="molecule type" value="Genomic_DNA"/>
</dbReference>
<dbReference type="Pfam" id="PF04365">
    <property type="entry name" value="BrnT_toxin"/>
    <property type="match status" value="1"/>
</dbReference>
<name>A0A1T4Y5C5_9GAMM</name>
<sequence>MGFEWDDNKASINEQKHGVSFTEAITVFSDPLELTIPDPDHSQGEFRFLSIGRSTQGTLLVVAYTEREPASIRLISTRPATKYERKQYEQS</sequence>